<comment type="caution">
    <text evidence="4">The sequence shown here is derived from an EMBL/GenBank/DDBJ whole genome shotgun (WGS) entry which is preliminary data.</text>
</comment>
<evidence type="ECO:0000256" key="2">
    <source>
        <dbReference type="PROSITE-ProRule" id="PRU00169"/>
    </source>
</evidence>
<dbReference type="PANTHER" id="PTHR44591:SF3">
    <property type="entry name" value="RESPONSE REGULATORY DOMAIN-CONTAINING PROTEIN"/>
    <property type="match status" value="1"/>
</dbReference>
<dbReference type="GO" id="GO:0000160">
    <property type="term" value="P:phosphorelay signal transduction system"/>
    <property type="evidence" value="ECO:0007669"/>
    <property type="project" value="InterPro"/>
</dbReference>
<dbReference type="InterPro" id="IPR011006">
    <property type="entry name" value="CheY-like_superfamily"/>
</dbReference>
<dbReference type="SMART" id="SM00448">
    <property type="entry name" value="REC"/>
    <property type="match status" value="1"/>
</dbReference>
<dbReference type="Pfam" id="PF00072">
    <property type="entry name" value="Response_reg"/>
    <property type="match status" value="1"/>
</dbReference>
<reference evidence="4" key="1">
    <citation type="journal article" date="2020" name="mSystems">
        <title>Genome- and Community-Level Interaction Insights into Carbon Utilization and Element Cycling Functions of Hydrothermarchaeota in Hydrothermal Sediment.</title>
        <authorList>
            <person name="Zhou Z."/>
            <person name="Liu Y."/>
            <person name="Xu W."/>
            <person name="Pan J."/>
            <person name="Luo Z.H."/>
            <person name="Li M."/>
        </authorList>
    </citation>
    <scope>NUCLEOTIDE SEQUENCE [LARGE SCALE GENOMIC DNA]</scope>
    <source>
        <strain evidence="4">HyVt-533</strain>
    </source>
</reference>
<sequence>MKTALLAVAKALALDFEKILAAEGFKIFKAEDGQELVDLAREIKPDVIILEKKLPVLDGLSAVLLLKNSQETRHIPIVAVCEEKCNQEEEAQDAGCDAYLTRPLKADKIRQILKELVAR</sequence>
<dbReference type="PROSITE" id="PS50110">
    <property type="entry name" value="RESPONSE_REGULATORY"/>
    <property type="match status" value="1"/>
</dbReference>
<dbReference type="Proteomes" id="UP000886101">
    <property type="component" value="Unassembled WGS sequence"/>
</dbReference>
<feature type="domain" description="Response regulatory" evidence="3">
    <location>
        <begin position="2"/>
        <end position="117"/>
    </location>
</feature>
<evidence type="ECO:0000259" key="3">
    <source>
        <dbReference type="PROSITE" id="PS50110"/>
    </source>
</evidence>
<dbReference type="Gene3D" id="3.40.50.2300">
    <property type="match status" value="1"/>
</dbReference>
<gene>
    <name evidence="4" type="ORF">ENJ96_06245</name>
</gene>
<dbReference type="InterPro" id="IPR001789">
    <property type="entry name" value="Sig_transdc_resp-reg_receiver"/>
</dbReference>
<dbReference type="EMBL" id="DROK01000178">
    <property type="protein sequence ID" value="HHI97435.1"/>
    <property type="molecule type" value="Genomic_DNA"/>
</dbReference>
<comment type="caution">
    <text evidence="2">Lacks conserved residue(s) required for the propagation of feature annotation.</text>
</comment>
<protein>
    <submittedName>
        <fullName evidence="4">Response regulator</fullName>
    </submittedName>
</protein>
<accession>A0A7V5P072</accession>
<dbReference type="PANTHER" id="PTHR44591">
    <property type="entry name" value="STRESS RESPONSE REGULATOR PROTEIN 1"/>
    <property type="match status" value="1"/>
</dbReference>
<evidence type="ECO:0000313" key="4">
    <source>
        <dbReference type="EMBL" id="HHI97435.1"/>
    </source>
</evidence>
<evidence type="ECO:0000256" key="1">
    <source>
        <dbReference type="ARBA" id="ARBA00022553"/>
    </source>
</evidence>
<name>A0A7V5P072_9BACT</name>
<organism evidence="4">
    <name type="scientific">Thermodesulfatator atlanticus</name>
    <dbReference type="NCBI Taxonomy" id="501497"/>
    <lineage>
        <taxon>Bacteria</taxon>
        <taxon>Pseudomonadati</taxon>
        <taxon>Thermodesulfobacteriota</taxon>
        <taxon>Thermodesulfobacteria</taxon>
        <taxon>Thermodesulfobacteriales</taxon>
        <taxon>Thermodesulfatatoraceae</taxon>
        <taxon>Thermodesulfatator</taxon>
    </lineage>
</organism>
<dbReference type="InterPro" id="IPR050595">
    <property type="entry name" value="Bact_response_regulator"/>
</dbReference>
<dbReference type="SUPFAM" id="SSF52172">
    <property type="entry name" value="CheY-like"/>
    <property type="match status" value="1"/>
</dbReference>
<dbReference type="AlphaFoldDB" id="A0A7V5P072"/>
<proteinExistence type="predicted"/>
<keyword evidence="1" id="KW-0597">Phosphoprotein</keyword>